<sequence length="89" mass="9647">MRDRPVRLQTLLATLSFSGAALSAEMAWLHARGLHLADAFCGVAPREHCGWCVAAVALGLTGAAALIHGRRDSRAEQPARVRRRWTTAD</sequence>
<name>A0ABW4MVR3_9CAUL</name>
<evidence type="ECO:0000313" key="1">
    <source>
        <dbReference type="EMBL" id="MFD1782069.1"/>
    </source>
</evidence>
<organism evidence="1 2">
    <name type="scientific">Phenylobacterium terrae</name>
    <dbReference type="NCBI Taxonomy" id="2665495"/>
    <lineage>
        <taxon>Bacteria</taxon>
        <taxon>Pseudomonadati</taxon>
        <taxon>Pseudomonadota</taxon>
        <taxon>Alphaproteobacteria</taxon>
        <taxon>Caulobacterales</taxon>
        <taxon>Caulobacteraceae</taxon>
        <taxon>Phenylobacterium</taxon>
    </lineage>
</organism>
<dbReference type="Proteomes" id="UP001597237">
    <property type="component" value="Unassembled WGS sequence"/>
</dbReference>
<reference evidence="2" key="1">
    <citation type="journal article" date="2019" name="Int. J. Syst. Evol. Microbiol.">
        <title>The Global Catalogue of Microorganisms (GCM) 10K type strain sequencing project: providing services to taxonomists for standard genome sequencing and annotation.</title>
        <authorList>
            <consortium name="The Broad Institute Genomics Platform"/>
            <consortium name="The Broad Institute Genome Sequencing Center for Infectious Disease"/>
            <person name="Wu L."/>
            <person name="Ma J."/>
        </authorList>
    </citation>
    <scope>NUCLEOTIDE SEQUENCE [LARGE SCALE GENOMIC DNA]</scope>
    <source>
        <strain evidence="2">DFY28</strain>
    </source>
</reference>
<comment type="caution">
    <text evidence="1">The sequence shown here is derived from an EMBL/GenBank/DDBJ whole genome shotgun (WGS) entry which is preliminary data.</text>
</comment>
<proteinExistence type="predicted"/>
<evidence type="ECO:0000313" key="2">
    <source>
        <dbReference type="Proteomes" id="UP001597237"/>
    </source>
</evidence>
<gene>
    <name evidence="1" type="ORF">ACFSC0_01590</name>
</gene>
<dbReference type="EMBL" id="JBHUEY010000001">
    <property type="protein sequence ID" value="MFD1782069.1"/>
    <property type="molecule type" value="Genomic_DNA"/>
</dbReference>
<keyword evidence="2" id="KW-1185">Reference proteome</keyword>
<dbReference type="RefSeq" id="WP_377281102.1">
    <property type="nucleotide sequence ID" value="NZ_JBHRSI010000003.1"/>
</dbReference>
<accession>A0ABW4MVR3</accession>
<protein>
    <submittedName>
        <fullName evidence="1">Uncharacterized protein</fullName>
    </submittedName>
</protein>